<dbReference type="EMBL" id="JADNRY010000016">
    <property type="protein sequence ID" value="KAF9073685.1"/>
    <property type="molecule type" value="Genomic_DNA"/>
</dbReference>
<organism evidence="2 3">
    <name type="scientific">Rhodocollybia butyracea</name>
    <dbReference type="NCBI Taxonomy" id="206335"/>
    <lineage>
        <taxon>Eukaryota</taxon>
        <taxon>Fungi</taxon>
        <taxon>Dikarya</taxon>
        <taxon>Basidiomycota</taxon>
        <taxon>Agaricomycotina</taxon>
        <taxon>Agaricomycetes</taxon>
        <taxon>Agaricomycetidae</taxon>
        <taxon>Agaricales</taxon>
        <taxon>Marasmiineae</taxon>
        <taxon>Omphalotaceae</taxon>
        <taxon>Rhodocollybia</taxon>
    </lineage>
</organism>
<dbReference type="Proteomes" id="UP000772434">
    <property type="component" value="Unassembled WGS sequence"/>
</dbReference>
<reference evidence="2" key="1">
    <citation type="submission" date="2020-11" db="EMBL/GenBank/DDBJ databases">
        <authorList>
            <consortium name="DOE Joint Genome Institute"/>
            <person name="Ahrendt S."/>
            <person name="Riley R."/>
            <person name="Andreopoulos W."/>
            <person name="Labutti K."/>
            <person name="Pangilinan J."/>
            <person name="Ruiz-Duenas F.J."/>
            <person name="Barrasa J.M."/>
            <person name="Sanchez-Garcia M."/>
            <person name="Camarero S."/>
            <person name="Miyauchi S."/>
            <person name="Serrano A."/>
            <person name="Linde D."/>
            <person name="Babiker R."/>
            <person name="Drula E."/>
            <person name="Ayuso-Fernandez I."/>
            <person name="Pacheco R."/>
            <person name="Padilla G."/>
            <person name="Ferreira P."/>
            <person name="Barriuso J."/>
            <person name="Kellner H."/>
            <person name="Castanera R."/>
            <person name="Alfaro M."/>
            <person name="Ramirez L."/>
            <person name="Pisabarro A.G."/>
            <person name="Kuo A."/>
            <person name="Tritt A."/>
            <person name="Lipzen A."/>
            <person name="He G."/>
            <person name="Yan M."/>
            <person name="Ng V."/>
            <person name="Cullen D."/>
            <person name="Martin F."/>
            <person name="Rosso M.-N."/>
            <person name="Henrissat B."/>
            <person name="Hibbett D."/>
            <person name="Martinez A.T."/>
            <person name="Grigoriev I.V."/>
        </authorList>
    </citation>
    <scope>NUCLEOTIDE SEQUENCE</scope>
    <source>
        <strain evidence="2">AH 40177</strain>
    </source>
</reference>
<evidence type="ECO:0000256" key="1">
    <source>
        <dbReference type="SAM" id="MobiDB-lite"/>
    </source>
</evidence>
<evidence type="ECO:0000313" key="3">
    <source>
        <dbReference type="Proteomes" id="UP000772434"/>
    </source>
</evidence>
<gene>
    <name evidence="2" type="ORF">BDP27DRAFT_1359951</name>
</gene>
<keyword evidence="3" id="KW-1185">Reference proteome</keyword>
<evidence type="ECO:0000313" key="2">
    <source>
        <dbReference type="EMBL" id="KAF9073685.1"/>
    </source>
</evidence>
<name>A0A9P5Q3U7_9AGAR</name>
<proteinExistence type="predicted"/>
<feature type="region of interest" description="Disordered" evidence="1">
    <location>
        <begin position="80"/>
        <end position="106"/>
    </location>
</feature>
<protein>
    <submittedName>
        <fullName evidence="2">Uncharacterized protein</fullName>
    </submittedName>
</protein>
<dbReference type="AlphaFoldDB" id="A0A9P5Q3U7"/>
<comment type="caution">
    <text evidence="2">The sequence shown here is derived from an EMBL/GenBank/DDBJ whole genome shotgun (WGS) entry which is preliminary data.</text>
</comment>
<sequence>MNKLGRQPDDPRPVKNELLQIKNVLSDGKATWGAIASRKEGGDSGVGVVQWAPRQRYRMVYYQKFKKHQQNICVSRSRRGCRGVHSSDHTGTHSARGLLFEREPDNGPFQPTHISLTWEPKKVKKTDTAISGAYQKEMMSFATGFGVNRIDSPWWKRQEEWNREEQSKR</sequence>
<accession>A0A9P5Q3U7</accession>